<protein>
    <recommendedName>
        <fullName evidence="10">4-hydroxy-4-methyl-2-oxoglutarate aldolase</fullName>
        <shortName evidence="10">HMG aldolase</shortName>
        <ecNumber evidence="10">4.1.1.112</ecNumber>
        <ecNumber evidence="10">4.1.3.17</ecNumber>
    </recommendedName>
    <alternativeName>
        <fullName evidence="10">Oxaloacetate decarboxylase</fullName>
    </alternativeName>
</protein>
<evidence type="ECO:0000256" key="4">
    <source>
        <dbReference type="ARBA" id="ARBA00011233"/>
    </source>
</evidence>
<keyword evidence="6 10" id="KW-0456">Lyase</keyword>
<dbReference type="InterPro" id="IPR010203">
    <property type="entry name" value="RraA"/>
</dbReference>
<dbReference type="CDD" id="cd16841">
    <property type="entry name" value="RraA_family"/>
    <property type="match status" value="1"/>
</dbReference>
<reference evidence="11 12" key="1">
    <citation type="submission" date="2016-10" db="EMBL/GenBank/DDBJ databases">
        <authorList>
            <person name="de Groot N.N."/>
        </authorList>
    </citation>
    <scope>NUCLEOTIDE SEQUENCE [LARGE SCALE GENOMIC DNA]</scope>
    <source>
        <strain evidence="11 12">DSM 45610</strain>
    </source>
</reference>
<dbReference type="RefSeq" id="WP_245726364.1">
    <property type="nucleotide sequence ID" value="NZ_FNNQ01000016.1"/>
</dbReference>
<dbReference type="GO" id="GO:0051252">
    <property type="term" value="P:regulation of RNA metabolic process"/>
    <property type="evidence" value="ECO:0007669"/>
    <property type="project" value="InterPro"/>
</dbReference>
<dbReference type="EC" id="4.1.1.112" evidence="10"/>
<dbReference type="GO" id="GO:0047443">
    <property type="term" value="F:4-hydroxy-4-methyl-2-oxoglutarate aldolase activity"/>
    <property type="evidence" value="ECO:0007669"/>
    <property type="project" value="UniProtKB-EC"/>
</dbReference>
<organism evidence="11 12">
    <name type="scientific">Marininema mesophilum</name>
    <dbReference type="NCBI Taxonomy" id="1048340"/>
    <lineage>
        <taxon>Bacteria</taxon>
        <taxon>Bacillati</taxon>
        <taxon>Bacillota</taxon>
        <taxon>Bacilli</taxon>
        <taxon>Bacillales</taxon>
        <taxon>Thermoactinomycetaceae</taxon>
        <taxon>Marininema</taxon>
    </lineage>
</organism>
<sequence length="159" mass="16988">MLRTTDLCDQYSEELQIAEPLFTYFGGKSLFSGPIATVKVKEDNVLVVEALETVPEGSILVVDGEGSMACALLGDRLAGIAVTRGLSGIIVHGCVRDTADLATMNVGILALAPMPKKSRKEGKGERDVPVTFAGVTWTPGHWAYIDEDGIVVSERPLQL</sequence>
<dbReference type="EC" id="4.1.3.17" evidence="10"/>
<dbReference type="PANTHER" id="PTHR33254:SF4">
    <property type="entry name" value="4-HYDROXY-4-METHYL-2-OXOGLUTARATE ALDOLASE 3-RELATED"/>
    <property type="match status" value="1"/>
</dbReference>
<dbReference type="AlphaFoldDB" id="A0A1H3B9E3"/>
<comment type="subunit">
    <text evidence="4 10">Homotrimer.</text>
</comment>
<comment type="cofactor">
    <cofactor evidence="2 10">
        <name>a divalent metal cation</name>
        <dbReference type="ChEBI" id="CHEBI:60240"/>
    </cofactor>
</comment>
<evidence type="ECO:0000256" key="9">
    <source>
        <dbReference type="PIRSR" id="PIRSR605493-1"/>
    </source>
</evidence>
<evidence type="ECO:0000256" key="1">
    <source>
        <dbReference type="ARBA" id="ARBA00001342"/>
    </source>
</evidence>
<evidence type="ECO:0000313" key="11">
    <source>
        <dbReference type="EMBL" id="SDX38415.1"/>
    </source>
</evidence>
<feature type="binding site" evidence="9">
    <location>
        <position position="97"/>
    </location>
    <ligand>
        <name>Mg(2+)</name>
        <dbReference type="ChEBI" id="CHEBI:18420"/>
    </ligand>
</feature>
<feature type="binding site" evidence="9">
    <location>
        <position position="96"/>
    </location>
    <ligand>
        <name>substrate</name>
    </ligand>
</feature>
<dbReference type="NCBIfam" id="NF006875">
    <property type="entry name" value="PRK09372.1"/>
    <property type="match status" value="1"/>
</dbReference>
<keyword evidence="9" id="KW-0460">Magnesium</keyword>
<evidence type="ECO:0000256" key="2">
    <source>
        <dbReference type="ARBA" id="ARBA00001968"/>
    </source>
</evidence>
<evidence type="ECO:0000256" key="10">
    <source>
        <dbReference type="RuleBase" id="RU004338"/>
    </source>
</evidence>
<evidence type="ECO:0000256" key="6">
    <source>
        <dbReference type="ARBA" id="ARBA00023239"/>
    </source>
</evidence>
<dbReference type="GO" id="GO:0046872">
    <property type="term" value="F:metal ion binding"/>
    <property type="evidence" value="ECO:0007669"/>
    <property type="project" value="UniProtKB-KW"/>
</dbReference>
<evidence type="ECO:0000256" key="3">
    <source>
        <dbReference type="ARBA" id="ARBA00008621"/>
    </source>
</evidence>
<dbReference type="GO" id="GO:0008948">
    <property type="term" value="F:oxaloacetate decarboxylase activity"/>
    <property type="evidence" value="ECO:0007669"/>
    <property type="project" value="UniProtKB-EC"/>
</dbReference>
<dbReference type="STRING" id="1048340.SAMN05444487_11614"/>
<proteinExistence type="inferred from homology"/>
<name>A0A1H3B9E3_9BACL</name>
<dbReference type="InterPro" id="IPR036704">
    <property type="entry name" value="RraA/RraA-like_sf"/>
</dbReference>
<dbReference type="PANTHER" id="PTHR33254">
    <property type="entry name" value="4-HYDROXY-4-METHYL-2-OXOGLUTARATE ALDOLASE 3-RELATED"/>
    <property type="match status" value="1"/>
</dbReference>
<comment type="similarity">
    <text evidence="3 10">Belongs to the class II aldolase/RraA-like family.</text>
</comment>
<feature type="binding site" evidence="9">
    <location>
        <begin position="74"/>
        <end position="77"/>
    </location>
    <ligand>
        <name>substrate</name>
    </ligand>
</feature>
<dbReference type="Gene3D" id="3.50.30.40">
    <property type="entry name" value="Ribonuclease E inhibitor RraA/RraA-like"/>
    <property type="match status" value="1"/>
</dbReference>
<comment type="function">
    <text evidence="7 10">Catalyzes the aldol cleavage of 4-hydroxy-4-methyl-2-oxoglutarate (HMG) into 2 molecules of pyruvate. Also contains a secondary oxaloacetate (OAA) decarboxylase activity due to the common pyruvate enolate transition state formed following C-C bond cleavage in the retro-aldol and decarboxylation reactions.</text>
</comment>
<evidence type="ECO:0000256" key="7">
    <source>
        <dbReference type="ARBA" id="ARBA00025046"/>
    </source>
</evidence>
<dbReference type="SUPFAM" id="SSF89562">
    <property type="entry name" value="RraA-like"/>
    <property type="match status" value="1"/>
</dbReference>
<comment type="cofactor">
    <cofactor evidence="9">
        <name>Mg(2+)</name>
        <dbReference type="ChEBI" id="CHEBI:18420"/>
    </cofactor>
</comment>
<dbReference type="EMBL" id="FNNQ01000016">
    <property type="protein sequence ID" value="SDX38415.1"/>
    <property type="molecule type" value="Genomic_DNA"/>
</dbReference>
<accession>A0A1H3B9E3</accession>
<dbReference type="NCBIfam" id="TIGR01935">
    <property type="entry name" value="NOT-MenG"/>
    <property type="match status" value="1"/>
</dbReference>
<dbReference type="Proteomes" id="UP000198534">
    <property type="component" value="Unassembled WGS sequence"/>
</dbReference>
<comment type="catalytic activity">
    <reaction evidence="8 10">
        <text>oxaloacetate + H(+) = pyruvate + CO2</text>
        <dbReference type="Rhea" id="RHEA:15641"/>
        <dbReference type="ChEBI" id="CHEBI:15361"/>
        <dbReference type="ChEBI" id="CHEBI:15378"/>
        <dbReference type="ChEBI" id="CHEBI:16452"/>
        <dbReference type="ChEBI" id="CHEBI:16526"/>
        <dbReference type="EC" id="4.1.1.112"/>
    </reaction>
</comment>
<evidence type="ECO:0000256" key="5">
    <source>
        <dbReference type="ARBA" id="ARBA00022723"/>
    </source>
</evidence>
<evidence type="ECO:0000256" key="8">
    <source>
        <dbReference type="ARBA" id="ARBA00047973"/>
    </source>
</evidence>
<dbReference type="GO" id="GO:0008428">
    <property type="term" value="F:ribonuclease inhibitor activity"/>
    <property type="evidence" value="ECO:0007669"/>
    <property type="project" value="InterPro"/>
</dbReference>
<gene>
    <name evidence="11" type="ORF">SAMN05444487_11614</name>
</gene>
<dbReference type="InterPro" id="IPR005493">
    <property type="entry name" value="RraA/RraA-like"/>
</dbReference>
<evidence type="ECO:0000313" key="12">
    <source>
        <dbReference type="Proteomes" id="UP000198534"/>
    </source>
</evidence>
<keyword evidence="5 9" id="KW-0479">Metal-binding</keyword>
<dbReference type="Pfam" id="PF03737">
    <property type="entry name" value="RraA-like"/>
    <property type="match status" value="1"/>
</dbReference>
<keyword evidence="12" id="KW-1185">Reference proteome</keyword>
<comment type="catalytic activity">
    <reaction evidence="1 10">
        <text>4-hydroxy-4-methyl-2-oxoglutarate = 2 pyruvate</text>
        <dbReference type="Rhea" id="RHEA:22748"/>
        <dbReference type="ChEBI" id="CHEBI:15361"/>
        <dbReference type="ChEBI" id="CHEBI:58276"/>
        <dbReference type="EC" id="4.1.3.17"/>
    </reaction>
</comment>